<evidence type="ECO:0000256" key="13">
    <source>
        <dbReference type="PROSITE-ProRule" id="PRU00358"/>
    </source>
</evidence>
<feature type="compositionally biased region" description="Basic and acidic residues" evidence="14">
    <location>
        <begin position="627"/>
        <end position="643"/>
    </location>
</feature>
<keyword evidence="10" id="KW-0238">DNA-binding</keyword>
<dbReference type="InterPro" id="IPR036987">
    <property type="entry name" value="SRA-YDG_sf"/>
</dbReference>
<dbReference type="GO" id="GO:0016567">
    <property type="term" value="P:protein ubiquitination"/>
    <property type="evidence" value="ECO:0007669"/>
    <property type="project" value="UniProtKB-UniPathway"/>
</dbReference>
<protein>
    <recommendedName>
        <fullName evidence="3">RING-type E3 ubiquitin transferase</fullName>
        <ecNumber evidence="3">2.3.2.27</ecNumber>
    </recommendedName>
</protein>
<feature type="domain" description="YDG" evidence="16">
    <location>
        <begin position="262"/>
        <end position="410"/>
    </location>
</feature>
<feature type="region of interest" description="Disordered" evidence="14">
    <location>
        <begin position="598"/>
        <end position="671"/>
    </location>
</feature>
<keyword evidence="6 12" id="KW-0863">Zinc-finger</keyword>
<feature type="compositionally biased region" description="Basic and acidic residues" evidence="14">
    <location>
        <begin position="94"/>
        <end position="103"/>
    </location>
</feature>
<proteinExistence type="predicted"/>
<comment type="subcellular location">
    <subcellularLocation>
        <location evidence="13">Nucleus</location>
    </subcellularLocation>
</comment>
<evidence type="ECO:0000259" key="15">
    <source>
        <dbReference type="PROSITE" id="PS50089"/>
    </source>
</evidence>
<evidence type="ECO:0000256" key="14">
    <source>
        <dbReference type="SAM" id="MobiDB-lite"/>
    </source>
</evidence>
<dbReference type="CDD" id="cd23138">
    <property type="entry name" value="RING-HC_ORTHRUS_rpt1"/>
    <property type="match status" value="1"/>
</dbReference>
<evidence type="ECO:0000256" key="9">
    <source>
        <dbReference type="ARBA" id="ARBA00022853"/>
    </source>
</evidence>
<dbReference type="GO" id="GO:0003677">
    <property type="term" value="F:DNA binding"/>
    <property type="evidence" value="ECO:0007669"/>
    <property type="project" value="UniProtKB-KW"/>
</dbReference>
<evidence type="ECO:0000256" key="1">
    <source>
        <dbReference type="ARBA" id="ARBA00000900"/>
    </source>
</evidence>
<keyword evidence="11 13" id="KW-0539">Nucleus</keyword>
<dbReference type="InterPro" id="IPR045134">
    <property type="entry name" value="UHRF1/2-like"/>
</dbReference>
<dbReference type="InterPro" id="IPR017907">
    <property type="entry name" value="Znf_RING_CS"/>
</dbReference>
<accession>A0A484LZK2</accession>
<dbReference type="GO" id="GO:0044027">
    <property type="term" value="P:negative regulation of gene expression via chromosomal CpG island methylation"/>
    <property type="evidence" value="ECO:0007669"/>
    <property type="project" value="TreeGrafter"/>
</dbReference>
<evidence type="ECO:0000259" key="16">
    <source>
        <dbReference type="PROSITE" id="PS51015"/>
    </source>
</evidence>
<evidence type="ECO:0000256" key="6">
    <source>
        <dbReference type="ARBA" id="ARBA00022771"/>
    </source>
</evidence>
<dbReference type="EC" id="2.3.2.27" evidence="3"/>
<keyword evidence="18" id="KW-1185">Reference proteome</keyword>
<dbReference type="InterPro" id="IPR019786">
    <property type="entry name" value="Zinc_finger_PHD-type_CS"/>
</dbReference>
<dbReference type="Pfam" id="PF13445">
    <property type="entry name" value="zf-RING_UBOX"/>
    <property type="match status" value="1"/>
</dbReference>
<feature type="compositionally biased region" description="Polar residues" evidence="14">
    <location>
        <begin position="655"/>
        <end position="671"/>
    </location>
</feature>
<keyword evidence="7" id="KW-0833">Ubl conjugation pathway</keyword>
<dbReference type="SUPFAM" id="SSF57903">
    <property type="entry name" value="FYVE/PHD zinc finger"/>
    <property type="match status" value="1"/>
</dbReference>
<dbReference type="Pfam" id="PF02182">
    <property type="entry name" value="SAD_SRA"/>
    <property type="match status" value="1"/>
</dbReference>
<comment type="catalytic activity">
    <reaction evidence="1">
        <text>S-ubiquitinyl-[E2 ubiquitin-conjugating enzyme]-L-cysteine + [acceptor protein]-L-lysine = [E2 ubiquitin-conjugating enzyme]-L-cysteine + N(6)-ubiquitinyl-[acceptor protein]-L-lysine.</text>
        <dbReference type="EC" id="2.3.2.27"/>
    </reaction>
</comment>
<evidence type="ECO:0000256" key="5">
    <source>
        <dbReference type="ARBA" id="ARBA00022723"/>
    </source>
</evidence>
<name>A0A484LZK2_9ASTE</name>
<dbReference type="PANTHER" id="PTHR14140">
    <property type="entry name" value="E3 UBIQUITIN-PROTEIN LIGASE UHRF-RELATED"/>
    <property type="match status" value="1"/>
</dbReference>
<dbReference type="SMART" id="SM00466">
    <property type="entry name" value="SRA"/>
    <property type="match status" value="1"/>
</dbReference>
<dbReference type="PROSITE" id="PS51015">
    <property type="entry name" value="YDG"/>
    <property type="match status" value="1"/>
</dbReference>
<dbReference type="OrthoDB" id="2270193at2759"/>
<dbReference type="InterPro" id="IPR018957">
    <property type="entry name" value="Znf_C3HC4_RING-type"/>
</dbReference>
<dbReference type="GO" id="GO:0005634">
    <property type="term" value="C:nucleus"/>
    <property type="evidence" value="ECO:0007669"/>
    <property type="project" value="UniProtKB-SubCell"/>
</dbReference>
<sequence length="671" mass="74773">MAHDSQLPVDGEGVCMRCKETPEKDDTIACATCATPWHLACLAALPDTMKSDSHFQCPDCTGTGISGPPERAPADGSGLVDKILAIEANESLTDREKARRRQELLSGKSGENGDDKEKGERFDVLAVLGESIKCSFCMQLPDRPVTTPCGHNFCLKCFQKWIGQGKRTCAKCRRKFPPELVSQPRINSTLVAAIRMAKVSRTIATGVPQSVYHYICNQDRPDNPFTTDRAKKNGMANASSGRTFVTVPKDHFGPIPAENDPERNQGVLVGESWKFRVECCQWGVHRPPVAGIAGQSKYGAQSVVLSGGYEDDEDHGEWFLYTGSGGRDLSGNKRTNKNQSFDQIFENLNQALLVSCQKGYPVRVVRSEKEKRSSYAPDKYLRYDGVYRIEKCWRKIGNQGFKMCRYLFVRCDNEPAPWTSDDHGDLPRPLPDIPELGDAVDIFERTESPSWDYDEVERRWRWKKAPPSSRQKQVVEGNPEDRKRARKAIKRAQHQSIKEKLLKGFSCLLCSNVLNVPLTTPCAHNFCKACLEGTFEGQTFTRERACQNGRKLRAQKNIMKCPVCPVDISEFLQNPLVNREVMDAIEKLQSSAAFEDDECDTECSSGEGANAPENSLPGVETLAAEKVLTDASKEEECGNEQKKPPKRRKTDAVEISSTCDSHVTNNTNGNL</sequence>
<evidence type="ECO:0000256" key="12">
    <source>
        <dbReference type="PROSITE-ProRule" id="PRU00175"/>
    </source>
</evidence>
<comment type="pathway">
    <text evidence="2">Protein modification; protein ubiquitination.</text>
</comment>
<reference evidence="17 18" key="1">
    <citation type="submission" date="2018-04" db="EMBL/GenBank/DDBJ databases">
        <authorList>
            <person name="Vogel A."/>
        </authorList>
    </citation>
    <scope>NUCLEOTIDE SEQUENCE [LARGE SCALE GENOMIC DNA]</scope>
</reference>
<feature type="domain" description="RING-type" evidence="15">
    <location>
        <begin position="134"/>
        <end position="173"/>
    </location>
</feature>
<dbReference type="SUPFAM" id="SSF57850">
    <property type="entry name" value="RING/U-box"/>
    <property type="match status" value="2"/>
</dbReference>
<dbReference type="InterPro" id="IPR047498">
    <property type="entry name" value="RING-HC_ORTHRUS_rpt1"/>
</dbReference>
<feature type="region of interest" description="Disordered" evidence="14">
    <location>
        <begin position="94"/>
        <end position="117"/>
    </location>
</feature>
<dbReference type="SUPFAM" id="SSF88697">
    <property type="entry name" value="PUA domain-like"/>
    <property type="match status" value="1"/>
</dbReference>
<dbReference type="PROSITE" id="PS01359">
    <property type="entry name" value="ZF_PHD_1"/>
    <property type="match status" value="1"/>
</dbReference>
<dbReference type="PANTHER" id="PTHR14140:SF39">
    <property type="entry name" value="E3 UBIQUITIN-PROTEIN LIGASE ORTHRUS 2-LIKE"/>
    <property type="match status" value="1"/>
</dbReference>
<dbReference type="InterPro" id="IPR003105">
    <property type="entry name" value="SRA_YDG"/>
</dbReference>
<dbReference type="InterPro" id="IPR027370">
    <property type="entry name" value="Znf-RING_euk"/>
</dbReference>
<dbReference type="Gene3D" id="2.30.280.10">
    <property type="entry name" value="SRA-YDG"/>
    <property type="match status" value="1"/>
</dbReference>
<dbReference type="Gene3D" id="3.30.40.10">
    <property type="entry name" value="Zinc/RING finger domain, C3HC4 (zinc finger)"/>
    <property type="match status" value="3"/>
</dbReference>
<evidence type="ECO:0000256" key="10">
    <source>
        <dbReference type="ARBA" id="ARBA00023125"/>
    </source>
</evidence>
<dbReference type="PROSITE" id="PS50089">
    <property type="entry name" value="ZF_RING_2"/>
    <property type="match status" value="2"/>
</dbReference>
<dbReference type="InterPro" id="IPR013083">
    <property type="entry name" value="Znf_RING/FYVE/PHD"/>
</dbReference>
<evidence type="ECO:0000313" key="18">
    <source>
        <dbReference type="Proteomes" id="UP000595140"/>
    </source>
</evidence>
<evidence type="ECO:0000256" key="4">
    <source>
        <dbReference type="ARBA" id="ARBA00022679"/>
    </source>
</evidence>
<dbReference type="InterPro" id="IPR001965">
    <property type="entry name" value="Znf_PHD"/>
</dbReference>
<dbReference type="PROSITE" id="PS00518">
    <property type="entry name" value="ZF_RING_1"/>
    <property type="match status" value="1"/>
</dbReference>
<dbReference type="FunFam" id="2.30.280.10:FF:000002">
    <property type="entry name" value="E3 ubiquitin-protein ligase ORTHRUS 2"/>
    <property type="match status" value="1"/>
</dbReference>
<dbReference type="InterPro" id="IPR001841">
    <property type="entry name" value="Znf_RING"/>
</dbReference>
<dbReference type="SMART" id="SM00249">
    <property type="entry name" value="PHD"/>
    <property type="match status" value="1"/>
</dbReference>
<keyword evidence="8" id="KW-0862">Zinc</keyword>
<dbReference type="FunFam" id="3.30.40.10:FF:000472">
    <property type="entry name" value="E3 ubiquitin-protein ligase ORTHRUS 2"/>
    <property type="match status" value="1"/>
</dbReference>
<feature type="domain" description="RING-type" evidence="15">
    <location>
        <begin position="507"/>
        <end position="564"/>
    </location>
</feature>
<evidence type="ECO:0000313" key="17">
    <source>
        <dbReference type="EMBL" id="VFQ81554.1"/>
    </source>
</evidence>
<organism evidence="17 18">
    <name type="scientific">Cuscuta campestris</name>
    <dbReference type="NCBI Taxonomy" id="132261"/>
    <lineage>
        <taxon>Eukaryota</taxon>
        <taxon>Viridiplantae</taxon>
        <taxon>Streptophyta</taxon>
        <taxon>Embryophyta</taxon>
        <taxon>Tracheophyta</taxon>
        <taxon>Spermatophyta</taxon>
        <taxon>Magnoliopsida</taxon>
        <taxon>eudicotyledons</taxon>
        <taxon>Gunneridae</taxon>
        <taxon>Pentapetalae</taxon>
        <taxon>asterids</taxon>
        <taxon>lamiids</taxon>
        <taxon>Solanales</taxon>
        <taxon>Convolvulaceae</taxon>
        <taxon>Cuscuteae</taxon>
        <taxon>Cuscuta</taxon>
        <taxon>Cuscuta subgen. Grammica</taxon>
        <taxon>Cuscuta sect. Cleistogrammica</taxon>
    </lineage>
</organism>
<dbReference type="Pfam" id="PF00097">
    <property type="entry name" value="zf-C3HC4"/>
    <property type="match status" value="1"/>
</dbReference>
<evidence type="ECO:0000256" key="2">
    <source>
        <dbReference type="ARBA" id="ARBA00004906"/>
    </source>
</evidence>
<evidence type="ECO:0000256" key="11">
    <source>
        <dbReference type="ARBA" id="ARBA00023242"/>
    </source>
</evidence>
<keyword evidence="5" id="KW-0479">Metal-binding</keyword>
<evidence type="ECO:0000256" key="7">
    <source>
        <dbReference type="ARBA" id="ARBA00022786"/>
    </source>
</evidence>
<keyword evidence="4" id="KW-0808">Transferase</keyword>
<dbReference type="InterPro" id="IPR015947">
    <property type="entry name" value="PUA-like_sf"/>
</dbReference>
<dbReference type="GO" id="GO:0061630">
    <property type="term" value="F:ubiquitin protein ligase activity"/>
    <property type="evidence" value="ECO:0007669"/>
    <property type="project" value="UniProtKB-EC"/>
</dbReference>
<dbReference type="UniPathway" id="UPA00143"/>
<evidence type="ECO:0000256" key="3">
    <source>
        <dbReference type="ARBA" id="ARBA00012483"/>
    </source>
</evidence>
<evidence type="ECO:0000256" key="8">
    <source>
        <dbReference type="ARBA" id="ARBA00022833"/>
    </source>
</evidence>
<dbReference type="EMBL" id="OOIL02002240">
    <property type="protein sequence ID" value="VFQ81554.1"/>
    <property type="molecule type" value="Genomic_DNA"/>
</dbReference>
<dbReference type="InterPro" id="IPR011011">
    <property type="entry name" value="Znf_FYVE_PHD"/>
</dbReference>
<gene>
    <name evidence="17" type="ORF">CCAM_LOCUS23330</name>
</gene>
<dbReference type="AlphaFoldDB" id="A0A484LZK2"/>
<dbReference type="Proteomes" id="UP000595140">
    <property type="component" value="Unassembled WGS sequence"/>
</dbReference>
<dbReference type="SMART" id="SM00184">
    <property type="entry name" value="RING"/>
    <property type="match status" value="3"/>
</dbReference>
<dbReference type="GO" id="GO:0008270">
    <property type="term" value="F:zinc ion binding"/>
    <property type="evidence" value="ECO:0007669"/>
    <property type="project" value="UniProtKB-KW"/>
</dbReference>
<keyword evidence="9" id="KW-0156">Chromatin regulator</keyword>